<accession>A0A2A7MQY7</accession>
<keyword evidence="3" id="KW-0378">Hydrolase</keyword>
<dbReference type="Pfam" id="PF01863">
    <property type="entry name" value="YgjP-like"/>
    <property type="match status" value="1"/>
</dbReference>
<protein>
    <submittedName>
        <fullName evidence="3">Metal-dependent hydrolase</fullName>
    </submittedName>
</protein>
<dbReference type="Gene3D" id="3.30.2010.10">
    <property type="entry name" value="Metalloproteases ('zincins'), catalytic domain"/>
    <property type="match status" value="1"/>
</dbReference>
<dbReference type="EMBL" id="PDCP01000104">
    <property type="protein sequence ID" value="PEG33558.1"/>
    <property type="molecule type" value="Genomic_DNA"/>
</dbReference>
<dbReference type="AlphaFoldDB" id="A0A2A7MQY7"/>
<dbReference type="EMBL" id="BLKS01000001">
    <property type="protein sequence ID" value="GFG50766.1"/>
    <property type="molecule type" value="Genomic_DNA"/>
</dbReference>
<dbReference type="PANTHER" id="PTHR30399">
    <property type="entry name" value="UNCHARACTERIZED PROTEIN YGJP"/>
    <property type="match status" value="1"/>
</dbReference>
<reference evidence="2 5" key="2">
    <citation type="journal article" date="2019" name="Emerg. Microbes Infect.">
        <title>Comprehensive subspecies identification of 175 nontuberculous mycobacteria species based on 7547 genomic profiles.</title>
        <authorList>
            <person name="Matsumoto Y."/>
            <person name="Kinjo T."/>
            <person name="Motooka D."/>
            <person name="Nabeya D."/>
            <person name="Jung N."/>
            <person name="Uechi K."/>
            <person name="Horii T."/>
            <person name="Iida T."/>
            <person name="Fujita J."/>
            <person name="Nakamura S."/>
        </authorList>
    </citation>
    <scope>NUCLEOTIDE SEQUENCE [LARGE SCALE GENOMIC DNA]</scope>
    <source>
        <strain evidence="2 5">JCM 6377</strain>
    </source>
</reference>
<evidence type="ECO:0000313" key="4">
    <source>
        <dbReference type="Proteomes" id="UP000220914"/>
    </source>
</evidence>
<dbReference type="CDD" id="cd07344">
    <property type="entry name" value="M48_yhfN_like"/>
    <property type="match status" value="1"/>
</dbReference>
<proteinExistence type="predicted"/>
<dbReference type="GO" id="GO:0016787">
    <property type="term" value="F:hydrolase activity"/>
    <property type="evidence" value="ECO:0007669"/>
    <property type="project" value="UniProtKB-KW"/>
</dbReference>
<dbReference type="Proteomes" id="UP000220914">
    <property type="component" value="Unassembled WGS sequence"/>
</dbReference>
<dbReference type="InterPro" id="IPR002725">
    <property type="entry name" value="YgjP-like_metallopeptidase"/>
</dbReference>
<evidence type="ECO:0000313" key="3">
    <source>
        <dbReference type="EMBL" id="PEG33558.1"/>
    </source>
</evidence>
<comment type="caution">
    <text evidence="3">The sequence shown here is derived from an EMBL/GenBank/DDBJ whole genome shotgun (WGS) entry which is preliminary data.</text>
</comment>
<dbReference type="InterPro" id="IPR053136">
    <property type="entry name" value="UTP_pyrophosphatase-like"/>
</dbReference>
<dbReference type="PANTHER" id="PTHR30399:SF1">
    <property type="entry name" value="UTP PYROPHOSPHATASE"/>
    <property type="match status" value="1"/>
</dbReference>
<dbReference type="OrthoDB" id="9811177at2"/>
<organism evidence="3 4">
    <name type="scientific">Mycolicibacterium agri</name>
    <name type="common">Mycobacterium agri</name>
    <dbReference type="NCBI Taxonomy" id="36811"/>
    <lineage>
        <taxon>Bacteria</taxon>
        <taxon>Bacillati</taxon>
        <taxon>Actinomycetota</taxon>
        <taxon>Actinomycetes</taxon>
        <taxon>Mycobacteriales</taxon>
        <taxon>Mycobacteriaceae</taxon>
        <taxon>Mycolicibacterium</taxon>
    </lineage>
</organism>
<name>A0A2A7MQY7_MYCAG</name>
<feature type="domain" description="YgjP-like metallopeptidase" evidence="1">
    <location>
        <begin position="28"/>
        <end position="231"/>
    </location>
</feature>
<reference evidence="2" key="3">
    <citation type="submission" date="2020-02" db="EMBL/GenBank/DDBJ databases">
        <authorList>
            <person name="Matsumoto Y."/>
            <person name="Motooka D."/>
            <person name="Nakamura S."/>
        </authorList>
    </citation>
    <scope>NUCLEOTIDE SEQUENCE</scope>
    <source>
        <strain evidence="2">JCM 6377</strain>
    </source>
</reference>
<sequence length="244" mass="29057">MTTSSAYLTVRGIDIDVVYKDIKNLHIGVYPPMGRVRVAAPQRLDDDQVRMAVIQRLTWIKRQREQLQSTARQSEREMVTGESHYVWGLRRRLKVIERPGKAHFEIEGDRLLLYVAADTTAERRRDYLDKWYRAQLREALPELIAKWEQKLGLQVPQWTIRRMKTKWGSCNRKTRHIWFNVELAKKHPDCLEYIVVHEMTHYLERNHGDRFTSLMDGFMPDWRSRRDQLNDAPLAQEEWGMGRA</sequence>
<dbReference type="RefSeq" id="WP_097944417.1">
    <property type="nucleotide sequence ID" value="NZ_BLKS01000001.1"/>
</dbReference>
<evidence type="ECO:0000313" key="2">
    <source>
        <dbReference type="EMBL" id="GFG50766.1"/>
    </source>
</evidence>
<reference evidence="3 4" key="1">
    <citation type="submission" date="2017-10" db="EMBL/GenBank/DDBJ databases">
        <title>The new phylogeny of genus Mycobacterium.</title>
        <authorList>
            <person name="Tortoli E."/>
            <person name="Trovato A."/>
            <person name="Cirillo D.M."/>
        </authorList>
    </citation>
    <scope>NUCLEOTIDE SEQUENCE [LARGE SCALE GENOMIC DNA]</scope>
    <source>
        <strain evidence="3 4">CCUG37673</strain>
    </source>
</reference>
<evidence type="ECO:0000313" key="5">
    <source>
        <dbReference type="Proteomes" id="UP000465302"/>
    </source>
</evidence>
<gene>
    <name evidence="3" type="ORF">CQY20_30060</name>
    <name evidence="2" type="ORF">MAGR_22070</name>
</gene>
<keyword evidence="4" id="KW-1185">Reference proteome</keyword>
<dbReference type="Proteomes" id="UP000465302">
    <property type="component" value="Unassembled WGS sequence"/>
</dbReference>
<evidence type="ECO:0000259" key="1">
    <source>
        <dbReference type="Pfam" id="PF01863"/>
    </source>
</evidence>